<comment type="caution">
    <text evidence="4">The sequence shown here is derived from an EMBL/GenBank/DDBJ whole genome shotgun (WGS) entry which is preliminary data.</text>
</comment>
<organism evidence="4">
    <name type="scientific">Thermofilum pendens</name>
    <dbReference type="NCBI Taxonomy" id="2269"/>
    <lineage>
        <taxon>Archaea</taxon>
        <taxon>Thermoproteota</taxon>
        <taxon>Thermoprotei</taxon>
        <taxon>Thermofilales</taxon>
        <taxon>Thermofilaceae</taxon>
        <taxon>Thermofilum</taxon>
    </lineage>
</organism>
<dbReference type="PANTHER" id="PTHR36306">
    <property type="entry name" value="ALPHA-AMYLASE-RELATED-RELATED"/>
    <property type="match status" value="1"/>
</dbReference>
<reference evidence="4" key="1">
    <citation type="journal article" date="2020" name="mSystems">
        <title>Genome- and Community-Level Interaction Insights into Carbon Utilization and Element Cycling Functions of Hydrothermarchaeota in Hydrothermal Sediment.</title>
        <authorList>
            <person name="Zhou Z."/>
            <person name="Liu Y."/>
            <person name="Xu W."/>
            <person name="Pan J."/>
            <person name="Luo Z.H."/>
            <person name="Li M."/>
        </authorList>
    </citation>
    <scope>NUCLEOTIDE SEQUENCE [LARGE SCALE GENOMIC DNA]</scope>
    <source>
        <strain evidence="4">SpSt-735</strain>
    </source>
</reference>
<evidence type="ECO:0000313" key="4">
    <source>
        <dbReference type="EMBL" id="HGI43212.1"/>
    </source>
</evidence>
<keyword evidence="2" id="KW-0119">Carbohydrate metabolism</keyword>
<proteinExistence type="inferred from homology"/>
<dbReference type="InterPro" id="IPR004300">
    <property type="entry name" value="Glyco_hydro_57_N"/>
</dbReference>
<name>A0A7C4FEI3_THEPE</name>
<evidence type="ECO:0000256" key="2">
    <source>
        <dbReference type="ARBA" id="ARBA00023277"/>
    </source>
</evidence>
<feature type="domain" description="Glycoside hydrolase family 57 N-terminal" evidence="3">
    <location>
        <begin position="112"/>
        <end position="428"/>
    </location>
</feature>
<dbReference type="SUPFAM" id="SSF88713">
    <property type="entry name" value="Glycoside hydrolase/deacetylase"/>
    <property type="match status" value="1"/>
</dbReference>
<dbReference type="Pfam" id="PF03065">
    <property type="entry name" value="Glyco_hydro_57"/>
    <property type="match status" value="1"/>
</dbReference>
<sequence length="604" mass="68142">MLQVKLLASTPFVRRGRSSFSLKVVNQGSSAVRGTPYFVLRAAGEKQPSAFVIFDECTIAPGAEGVFSAELDLSDVKGVVELEAVFEVEGKFVASDKLPLYVYEEGPPLHVAFVWHFHQAPQYRPSGVYKDPWPFLHVYHGNFYSYSEGPYSVHVQLHKRVPGWRDVDHFSPSLLEQWAQAVSEGFSTEKGRVPPSDGRVQAVARVLESVKELAARGAAEVLGSVFAHTVMGFLLDEARRHGLEKLLRFLLSWELEEGFRIVEEVLGRRPRGMWTPEMYWHMELVGLLARAGVEYTVLCEQHFRAASGDKGTIYEPYIVEDDEGNRVVVFFRDLQLSDWISFNLDFASPEEAEKAAWSFAVELAKRRDAAPGGIVVVALDGENYMILPHYRPYAPYFVEKLASLLVGAEVVQLTTLSEYLERSPPRRVLGYVPKGSWIQLSSSQWIGGVKTETWSRVFQHLRAVAALLEALGEEQVRSLLSERRSPVYEIFKAAAISLDSDFYWYGEDERERRFVLEWAARAEELAVKLLKSVSLSVARLDQRLVEVQAANPTDLELRLVLISHVSSRSLEVVLRPRSSQKLVLDAEGWGSFEARAGDYVIARW</sequence>
<comment type="similarity">
    <text evidence="1">Belongs to the glycosyl hydrolase 57 family.</text>
</comment>
<dbReference type="CDD" id="cd10796">
    <property type="entry name" value="GH57N_APU"/>
    <property type="match status" value="1"/>
</dbReference>
<evidence type="ECO:0000256" key="1">
    <source>
        <dbReference type="ARBA" id="ARBA00006821"/>
    </source>
</evidence>
<dbReference type="GO" id="GO:0005975">
    <property type="term" value="P:carbohydrate metabolic process"/>
    <property type="evidence" value="ECO:0007669"/>
    <property type="project" value="InterPro"/>
</dbReference>
<accession>A0A7C4FEI3</accession>
<dbReference type="EMBL" id="DTFI01000071">
    <property type="protein sequence ID" value="HGI43212.1"/>
    <property type="molecule type" value="Genomic_DNA"/>
</dbReference>
<gene>
    <name evidence="4" type="ORF">ENV17_02345</name>
</gene>
<dbReference type="InterPro" id="IPR052046">
    <property type="entry name" value="GH57_Enzymes"/>
</dbReference>
<evidence type="ECO:0000259" key="3">
    <source>
        <dbReference type="Pfam" id="PF03065"/>
    </source>
</evidence>
<protein>
    <recommendedName>
        <fullName evidence="3">Glycoside hydrolase family 57 N-terminal domain-containing protein</fullName>
    </recommendedName>
</protein>
<dbReference type="Gene3D" id="3.20.110.20">
    <property type="match status" value="1"/>
</dbReference>
<dbReference type="PANTHER" id="PTHR36306:SF1">
    <property type="entry name" value="ALPHA-AMYLASE-RELATED"/>
    <property type="match status" value="1"/>
</dbReference>
<dbReference type="AlphaFoldDB" id="A0A7C4FEI3"/>
<dbReference type="GO" id="GO:0003824">
    <property type="term" value="F:catalytic activity"/>
    <property type="evidence" value="ECO:0007669"/>
    <property type="project" value="InterPro"/>
</dbReference>
<dbReference type="InterPro" id="IPR011330">
    <property type="entry name" value="Glyco_hydro/deAcase_b/a-brl"/>
</dbReference>